<accession>A0ABR9H9F4</accession>
<proteinExistence type="predicted"/>
<reference evidence="1 2" key="1">
    <citation type="submission" date="2020-10" db="EMBL/GenBank/DDBJ databases">
        <title>Genomic Encyclopedia of Type Strains, Phase IV (KMG-IV): sequencing the most valuable type-strain genomes for metagenomic binning, comparative biology and taxonomic classification.</title>
        <authorList>
            <person name="Goeker M."/>
        </authorList>
    </citation>
    <scope>NUCLEOTIDE SEQUENCE [LARGE SCALE GENOMIC DNA]</scope>
    <source>
        <strain evidence="1 2">DSM 4194</strain>
    </source>
</reference>
<protein>
    <submittedName>
        <fullName evidence="1">Nucleic acid-binding protein</fullName>
    </submittedName>
</protein>
<gene>
    <name evidence="1" type="ORF">H4684_004024</name>
</gene>
<dbReference type="Proteomes" id="UP000639010">
    <property type="component" value="Unassembled WGS sequence"/>
</dbReference>
<name>A0ABR9H9F4_9BACT</name>
<dbReference type="EMBL" id="JADBGG010000060">
    <property type="protein sequence ID" value="MBE1427331.1"/>
    <property type="molecule type" value="Genomic_DNA"/>
</dbReference>
<evidence type="ECO:0000313" key="1">
    <source>
        <dbReference type="EMBL" id="MBE1427331.1"/>
    </source>
</evidence>
<comment type="caution">
    <text evidence="1">The sequence shown here is derived from an EMBL/GenBank/DDBJ whole genome shotgun (WGS) entry which is preliminary data.</text>
</comment>
<organism evidence="1 2">
    <name type="scientific">Desulfomicrobium macestii</name>
    <dbReference type="NCBI Taxonomy" id="90731"/>
    <lineage>
        <taxon>Bacteria</taxon>
        <taxon>Pseudomonadati</taxon>
        <taxon>Thermodesulfobacteriota</taxon>
        <taxon>Desulfovibrionia</taxon>
        <taxon>Desulfovibrionales</taxon>
        <taxon>Desulfomicrobiaceae</taxon>
        <taxon>Desulfomicrobium</taxon>
    </lineage>
</organism>
<sequence length="35" mass="3995">MLKYLLDTNIVIYVIKNRPLSVLKSMNYPPLCVAA</sequence>
<keyword evidence="2" id="KW-1185">Reference proteome</keyword>
<evidence type="ECO:0000313" key="2">
    <source>
        <dbReference type="Proteomes" id="UP000639010"/>
    </source>
</evidence>